<feature type="transmembrane region" description="Helical" evidence="10">
    <location>
        <begin position="594"/>
        <end position="611"/>
    </location>
</feature>
<comment type="subcellular location">
    <subcellularLocation>
        <location evidence="1">Membrane</location>
        <topology evidence="1">Multi-pass membrane protein</topology>
    </subcellularLocation>
</comment>
<dbReference type="AlphaFoldDB" id="A0A4V1J3I9"/>
<feature type="transmembrane region" description="Helical" evidence="10">
    <location>
        <begin position="434"/>
        <end position="452"/>
    </location>
</feature>
<comment type="similarity">
    <text evidence="2">Belongs to the oligopeptide OPT transporter family.</text>
</comment>
<evidence type="ECO:0000256" key="6">
    <source>
        <dbReference type="ARBA" id="ARBA00022927"/>
    </source>
</evidence>
<evidence type="ECO:0000256" key="7">
    <source>
        <dbReference type="ARBA" id="ARBA00022989"/>
    </source>
</evidence>
<dbReference type="EMBL" id="ML004433">
    <property type="protein sequence ID" value="RKP32219.1"/>
    <property type="molecule type" value="Genomic_DNA"/>
</dbReference>
<evidence type="ECO:0000256" key="3">
    <source>
        <dbReference type="ARBA" id="ARBA00022448"/>
    </source>
</evidence>
<evidence type="ECO:0000256" key="4">
    <source>
        <dbReference type="ARBA" id="ARBA00022692"/>
    </source>
</evidence>
<dbReference type="GO" id="GO:0016020">
    <property type="term" value="C:membrane"/>
    <property type="evidence" value="ECO:0007669"/>
    <property type="project" value="UniProtKB-SubCell"/>
</dbReference>
<keyword evidence="3" id="KW-0813">Transport</keyword>
<evidence type="ECO:0000256" key="5">
    <source>
        <dbReference type="ARBA" id="ARBA00022856"/>
    </source>
</evidence>
<evidence type="ECO:0000256" key="9">
    <source>
        <dbReference type="SAM" id="MobiDB-lite"/>
    </source>
</evidence>
<dbReference type="Proteomes" id="UP000268321">
    <property type="component" value="Unassembled WGS sequence"/>
</dbReference>
<dbReference type="Pfam" id="PF03169">
    <property type="entry name" value="OPT"/>
    <property type="match status" value="1"/>
</dbReference>
<feature type="transmembrane region" description="Helical" evidence="10">
    <location>
        <begin position="192"/>
        <end position="210"/>
    </location>
</feature>
<feature type="transmembrane region" description="Helical" evidence="10">
    <location>
        <begin position="230"/>
        <end position="247"/>
    </location>
</feature>
<dbReference type="InterPro" id="IPR004813">
    <property type="entry name" value="OPT"/>
</dbReference>
<gene>
    <name evidence="11" type="ORF">METBISCDRAFT_29750</name>
</gene>
<evidence type="ECO:0000313" key="11">
    <source>
        <dbReference type="EMBL" id="RKP32219.1"/>
    </source>
</evidence>
<feature type="transmembrane region" description="Helical" evidence="10">
    <location>
        <begin position="411"/>
        <end position="428"/>
    </location>
</feature>
<evidence type="ECO:0000256" key="10">
    <source>
        <dbReference type="SAM" id="Phobius"/>
    </source>
</evidence>
<dbReference type="GO" id="GO:0015031">
    <property type="term" value="P:protein transport"/>
    <property type="evidence" value="ECO:0007669"/>
    <property type="project" value="UniProtKB-KW"/>
</dbReference>
<feature type="transmembrane region" description="Helical" evidence="10">
    <location>
        <begin position="137"/>
        <end position="157"/>
    </location>
</feature>
<evidence type="ECO:0000256" key="1">
    <source>
        <dbReference type="ARBA" id="ARBA00004141"/>
    </source>
</evidence>
<keyword evidence="8 10" id="KW-0472">Membrane</keyword>
<keyword evidence="4 10" id="KW-0812">Transmembrane</keyword>
<dbReference type="PANTHER" id="PTHR22601">
    <property type="entry name" value="ISP4 LIKE PROTEIN"/>
    <property type="match status" value="1"/>
</dbReference>
<proteinExistence type="inferred from homology"/>
<feature type="transmembrane region" description="Helical" evidence="10">
    <location>
        <begin position="383"/>
        <end position="404"/>
    </location>
</feature>
<keyword evidence="12" id="KW-1185">Reference proteome</keyword>
<feature type="compositionally biased region" description="Basic residues" evidence="9">
    <location>
        <begin position="1"/>
        <end position="10"/>
    </location>
</feature>
<dbReference type="OrthoDB" id="9986677at2759"/>
<organism evidence="11 12">
    <name type="scientific">Metschnikowia bicuspidata</name>
    <dbReference type="NCBI Taxonomy" id="27322"/>
    <lineage>
        <taxon>Eukaryota</taxon>
        <taxon>Fungi</taxon>
        <taxon>Dikarya</taxon>
        <taxon>Ascomycota</taxon>
        <taxon>Saccharomycotina</taxon>
        <taxon>Pichiomycetes</taxon>
        <taxon>Metschnikowiaceae</taxon>
        <taxon>Metschnikowia</taxon>
    </lineage>
</organism>
<evidence type="ECO:0000256" key="2">
    <source>
        <dbReference type="ARBA" id="ARBA00008807"/>
    </source>
</evidence>
<feature type="transmembrane region" description="Helical" evidence="10">
    <location>
        <begin position="259"/>
        <end position="278"/>
    </location>
</feature>
<feature type="transmembrane region" description="Helical" evidence="10">
    <location>
        <begin position="313"/>
        <end position="335"/>
    </location>
</feature>
<evidence type="ECO:0000256" key="8">
    <source>
        <dbReference type="ARBA" id="ARBA00023136"/>
    </source>
</evidence>
<feature type="transmembrane region" description="Helical" evidence="10">
    <location>
        <begin position="40"/>
        <end position="61"/>
    </location>
</feature>
<feature type="region of interest" description="Disordered" evidence="9">
    <location>
        <begin position="1"/>
        <end position="20"/>
    </location>
</feature>
<accession>A0A4V1J3I9</accession>
<name>A0A4V1J3I9_9ASCO</name>
<feature type="transmembrane region" description="Helical" evidence="10">
    <location>
        <begin position="631"/>
        <end position="648"/>
    </location>
</feature>
<evidence type="ECO:0000313" key="12">
    <source>
        <dbReference type="Proteomes" id="UP000268321"/>
    </source>
</evidence>
<dbReference type="InterPro" id="IPR004648">
    <property type="entry name" value="Oligpept_transpt"/>
</dbReference>
<reference evidence="12" key="1">
    <citation type="journal article" date="2018" name="Nat. Microbiol.">
        <title>Leveraging single-cell genomics to expand the fungal tree of life.</title>
        <authorList>
            <person name="Ahrendt S.R."/>
            <person name="Quandt C.A."/>
            <person name="Ciobanu D."/>
            <person name="Clum A."/>
            <person name="Salamov A."/>
            <person name="Andreopoulos B."/>
            <person name="Cheng J.F."/>
            <person name="Woyke T."/>
            <person name="Pelin A."/>
            <person name="Henrissat B."/>
            <person name="Reynolds N.K."/>
            <person name="Benny G.L."/>
            <person name="Smith M.E."/>
            <person name="James T.Y."/>
            <person name="Grigoriev I.V."/>
        </authorList>
    </citation>
    <scope>NUCLEOTIDE SEQUENCE [LARGE SCALE GENOMIC DNA]</scope>
    <source>
        <strain evidence="12">Baker2002</strain>
    </source>
</reference>
<keyword evidence="7 10" id="KW-1133">Transmembrane helix</keyword>
<feature type="transmembrane region" description="Helical" evidence="10">
    <location>
        <begin position="473"/>
        <end position="495"/>
    </location>
</feature>
<keyword evidence="6" id="KW-0653">Protein transport</keyword>
<keyword evidence="5" id="KW-0571">Peptide transport</keyword>
<protein>
    <submittedName>
        <fullName evidence="11">OPT superfamily oligopeptide transporter</fullName>
    </submittedName>
</protein>
<dbReference type="GO" id="GO:0035673">
    <property type="term" value="F:oligopeptide transmembrane transporter activity"/>
    <property type="evidence" value="ECO:0007669"/>
    <property type="project" value="InterPro"/>
</dbReference>
<sequence length="650" mass="73870">MSRHAKKIKHPNRDPTETEADLAELPPKVHETFPLRDDPIIPVIMFRYFVLSALFIVPGSFIDTINPFRTTSAAFSIFFVQIACNSAGRWAFSLNPGPWFITETTPVTINAKSGATENLALVEVFFGVRVSAVPSLLFMWAIVFVGYSYAAIAKSVFSYDPHFMWPRRLMQTALLQSQAREMRRSGHVQMRVFYACALAFCAWHFLAEFLFPTLSSVAVLCYMAPHCRTANFLGSGLGGMGLLNFSFDWANITSQVMVYPYWVVIKFVGFVAAAWVLIPLSKWSPLFEYKHGLMSNKLFTREGSRAWNMFFDYAAYASGIAWVVLFGHVALPRVWATKHVRYSDRLNLLNAAYRDVPASWYRTMFAGFAAALVAVHFSGYLFMPWWVCVVAIAVEAVIVTPLMWLYAVSNFQLPIGTFNALLYGFLVQKQRARLAAGTAFFGCVTGTAWYRAQFHLELMKLGFYNHLPPRTVFFAQCFGVLIGVPVNYFTFRWVLSSKADYLSGKLVDPLHQSTGQTVVTYHINAIQYVVLGPRRLFANYPLLPYGFVLGLLAPALVYLLRRRFATSAFQFRLWNTTVFFATMSHFYGNLSTGYLSKFIAATVVMFYVHRYKHKLWRRYNYVMAAALDTDFNLALSILFVIFLFGITAPH</sequence>
<feature type="transmembrane region" description="Helical" evidence="10">
    <location>
        <begin position="542"/>
        <end position="560"/>
    </location>
</feature>